<organism evidence="1 2">
    <name type="scientific">Aspergillus parasiticus</name>
    <dbReference type="NCBI Taxonomy" id="5067"/>
    <lineage>
        <taxon>Eukaryota</taxon>
        <taxon>Fungi</taxon>
        <taxon>Dikarya</taxon>
        <taxon>Ascomycota</taxon>
        <taxon>Pezizomycotina</taxon>
        <taxon>Eurotiomycetes</taxon>
        <taxon>Eurotiomycetidae</taxon>
        <taxon>Eurotiales</taxon>
        <taxon>Aspergillaceae</taxon>
        <taxon>Aspergillus</taxon>
        <taxon>Aspergillus subgen. Circumdati</taxon>
    </lineage>
</organism>
<dbReference type="EMBL" id="ML735008">
    <property type="protein sequence ID" value="KAB8202149.1"/>
    <property type="molecule type" value="Genomic_DNA"/>
</dbReference>
<reference evidence="1 2" key="1">
    <citation type="submission" date="2019-04" db="EMBL/GenBank/DDBJ databases">
        <title>Fungal friends and foes A comparative genomics study of 23 Aspergillus species from section Flavi.</title>
        <authorList>
            <consortium name="DOE Joint Genome Institute"/>
            <person name="Kjaerbolling I."/>
            <person name="Vesth T.C."/>
            <person name="Frisvad J.C."/>
            <person name="Nybo J.L."/>
            <person name="Theobald S."/>
            <person name="Kildgaard S."/>
            <person name="Petersen T.I."/>
            <person name="Kuo A."/>
            <person name="Sato A."/>
            <person name="Lyhne E.K."/>
            <person name="Kogle M.E."/>
            <person name="Wiebenga A."/>
            <person name="Kun R.S."/>
            <person name="Lubbers R.J."/>
            <person name="Makela M.R."/>
            <person name="Barry K."/>
            <person name="Chovatia M."/>
            <person name="Clum A."/>
            <person name="Daum C."/>
            <person name="Haridas S."/>
            <person name="He G."/>
            <person name="LaButti K."/>
            <person name="Lipzen A."/>
            <person name="Mondo S."/>
            <person name="Pangilinan J."/>
            <person name="Riley R."/>
            <person name="Salamov A."/>
            <person name="Simmons B.A."/>
            <person name="Magnuson J.K."/>
            <person name="Henrissat B."/>
            <person name="Mortensen U.H."/>
            <person name="Larsen T.O."/>
            <person name="De vries R.P."/>
            <person name="Grigoriev I.V."/>
            <person name="Machida M."/>
            <person name="Baker S.E."/>
            <person name="Andersen M.R."/>
        </authorList>
    </citation>
    <scope>NUCLEOTIDE SEQUENCE [LARGE SCALE GENOMIC DNA]</scope>
    <source>
        <strain evidence="1 2">CBS 117618</strain>
    </source>
</reference>
<evidence type="ECO:0000313" key="1">
    <source>
        <dbReference type="EMBL" id="KAB8202149.1"/>
    </source>
</evidence>
<proteinExistence type="predicted"/>
<protein>
    <submittedName>
        <fullName evidence="1">Uncharacterized protein</fullName>
    </submittedName>
</protein>
<sequence>MAIMYSKTGRLWNIREEERVDNACYSTRLSIHSHLPRLKTDLGAHHHKSWPNAPSLLASRLVES</sequence>
<dbReference type="Proteomes" id="UP000326532">
    <property type="component" value="Unassembled WGS sequence"/>
</dbReference>
<accession>A0A5N6DAZ4</accession>
<name>A0A5N6DAZ4_ASPPA</name>
<keyword evidence="2" id="KW-1185">Reference proteome</keyword>
<dbReference type="VEuPathDB" id="FungiDB:BDV34DRAFT_201382"/>
<dbReference type="AlphaFoldDB" id="A0A5N6DAZ4"/>
<evidence type="ECO:0000313" key="2">
    <source>
        <dbReference type="Proteomes" id="UP000326532"/>
    </source>
</evidence>
<gene>
    <name evidence="1" type="ORF">BDV34DRAFT_201382</name>
</gene>